<dbReference type="InterPro" id="IPR000160">
    <property type="entry name" value="GGDEF_dom"/>
</dbReference>
<feature type="transmembrane region" description="Helical" evidence="1">
    <location>
        <begin position="56"/>
        <end position="79"/>
    </location>
</feature>
<dbReference type="PANTHER" id="PTHR44757">
    <property type="entry name" value="DIGUANYLATE CYCLASE DGCP"/>
    <property type="match status" value="1"/>
</dbReference>
<dbReference type="SUPFAM" id="SSF55073">
    <property type="entry name" value="Nucleotide cyclase"/>
    <property type="match status" value="1"/>
</dbReference>
<evidence type="ECO:0000259" key="2">
    <source>
        <dbReference type="PROSITE" id="PS50887"/>
    </source>
</evidence>
<feature type="transmembrane region" description="Helical" evidence="1">
    <location>
        <begin position="163"/>
        <end position="183"/>
    </location>
</feature>
<name>A0ABY3VR02_9MYCO</name>
<proteinExistence type="predicted"/>
<keyword evidence="1" id="KW-1133">Transmembrane helix</keyword>
<dbReference type="NCBIfam" id="TIGR00254">
    <property type="entry name" value="GGDEF"/>
    <property type="match status" value="1"/>
</dbReference>
<reference evidence="3" key="1">
    <citation type="submission" date="2022-08" db="EMBL/GenBank/DDBJ databases">
        <title>Whole genome sequencing of non-tuberculosis mycobacteria type-strains.</title>
        <authorList>
            <person name="Igarashi Y."/>
            <person name="Osugi A."/>
            <person name="Mitarai S."/>
        </authorList>
    </citation>
    <scope>NUCLEOTIDE SEQUENCE</scope>
    <source>
        <strain evidence="3">DSM 45127</strain>
    </source>
</reference>
<dbReference type="SMART" id="SM00267">
    <property type="entry name" value="GGDEF"/>
    <property type="match status" value="1"/>
</dbReference>
<dbReference type="Pfam" id="PF00990">
    <property type="entry name" value="GGDEF"/>
    <property type="match status" value="1"/>
</dbReference>
<keyword evidence="1" id="KW-0812">Transmembrane</keyword>
<feature type="transmembrane region" description="Helical" evidence="1">
    <location>
        <begin position="195"/>
        <end position="216"/>
    </location>
</feature>
<gene>
    <name evidence="3" type="ORF">MKK62_00770</name>
</gene>
<dbReference type="InterPro" id="IPR043128">
    <property type="entry name" value="Rev_trsase/Diguanyl_cyclase"/>
</dbReference>
<keyword evidence="1" id="KW-0472">Membrane</keyword>
<dbReference type="CDD" id="cd01949">
    <property type="entry name" value="GGDEF"/>
    <property type="match status" value="1"/>
</dbReference>
<feature type="domain" description="GGDEF" evidence="2">
    <location>
        <begin position="256"/>
        <end position="386"/>
    </location>
</feature>
<evidence type="ECO:0000313" key="4">
    <source>
        <dbReference type="Proteomes" id="UP001055336"/>
    </source>
</evidence>
<dbReference type="InterPro" id="IPR029787">
    <property type="entry name" value="Nucleotide_cyclase"/>
</dbReference>
<dbReference type="Gene3D" id="3.30.70.270">
    <property type="match status" value="1"/>
</dbReference>
<evidence type="ECO:0000256" key="1">
    <source>
        <dbReference type="SAM" id="Phobius"/>
    </source>
</evidence>
<dbReference type="PANTHER" id="PTHR44757:SF2">
    <property type="entry name" value="BIOFILM ARCHITECTURE MAINTENANCE PROTEIN MBAA"/>
    <property type="match status" value="1"/>
</dbReference>
<dbReference type="PROSITE" id="PS50887">
    <property type="entry name" value="GGDEF"/>
    <property type="match status" value="1"/>
</dbReference>
<dbReference type="RefSeq" id="WP_240261664.1">
    <property type="nucleotide sequence ID" value="NZ_CP092488.2"/>
</dbReference>
<organism evidence="3 4">
    <name type="scientific">Mycobacterium paraterrae</name>
    <dbReference type="NCBI Taxonomy" id="577492"/>
    <lineage>
        <taxon>Bacteria</taxon>
        <taxon>Bacillati</taxon>
        <taxon>Actinomycetota</taxon>
        <taxon>Actinomycetes</taxon>
        <taxon>Mycobacteriales</taxon>
        <taxon>Mycobacteriaceae</taxon>
        <taxon>Mycobacterium</taxon>
    </lineage>
</organism>
<keyword evidence="4" id="KW-1185">Reference proteome</keyword>
<dbReference type="Proteomes" id="UP001055336">
    <property type="component" value="Chromosome"/>
</dbReference>
<protein>
    <submittedName>
        <fullName evidence="3">GGDEF domain-containing protein</fullName>
    </submittedName>
</protein>
<sequence length="392" mass="41308">MDSDPSRQRWTGLDSGNRIRSGISFAGRAGRGGWRLSRRDFRFATAAMREGRMLRVFTRLVAACCFALAGLGVIVQFTPAAPVGVLARSLLLAVTVSAALVALRLLRGPWPRYPGAVAFVVWADTAVGIAAVSMSTPDARLCTTLYLGLVGVYVGFLLGGRILLLHCAFCGALIVGITTWAVSSDHRTVLGLFPVFMPALAWTVAVPVGGLAVIDIGRNSIRRTARSAHYDALTGLRNRRGMHAAVASAVRRSSPASVVIAVCDIDRFKAFNDGEGHAAGDAALMAMARTLRSLAGDTEITARIGGDEFVLVSLVDVRDETPVLLSRLTPLTRGEVDGAELTASVGVAWLPADDPHFSLDDAIRNADEAMYAAKRSGGARCAVYGSATGLGA</sequence>
<feature type="transmembrane region" description="Helical" evidence="1">
    <location>
        <begin position="138"/>
        <end position="156"/>
    </location>
</feature>
<dbReference type="InterPro" id="IPR052155">
    <property type="entry name" value="Biofilm_reg_signaling"/>
</dbReference>
<accession>A0ABY3VR02</accession>
<feature type="transmembrane region" description="Helical" evidence="1">
    <location>
        <begin position="85"/>
        <end position="106"/>
    </location>
</feature>
<feature type="transmembrane region" description="Helical" evidence="1">
    <location>
        <begin position="113"/>
        <end position="132"/>
    </location>
</feature>
<dbReference type="EMBL" id="CP092488">
    <property type="protein sequence ID" value="UMB69934.1"/>
    <property type="molecule type" value="Genomic_DNA"/>
</dbReference>
<evidence type="ECO:0000313" key="3">
    <source>
        <dbReference type="EMBL" id="UMB69934.1"/>
    </source>
</evidence>